<proteinExistence type="predicted"/>
<dbReference type="EMBL" id="OY757092">
    <property type="protein sequence ID" value="CAK1257385.1"/>
    <property type="molecule type" value="Genomic_DNA"/>
</dbReference>
<protein>
    <submittedName>
        <fullName evidence="1">Uncharacterized protein</fullName>
    </submittedName>
</protein>
<keyword evidence="2" id="KW-1185">Reference proteome</keyword>
<gene>
    <name evidence="1" type="ORF">K24PH164C1_LOCUS9</name>
</gene>
<sequence length="73" mass="7833">MTKVDFDKITPVFALRIASVGDIVDGQCTLTLESGQDVSDPIVVPAEYVHKYSPEPGGYYIMCTNGVGMYSAA</sequence>
<evidence type="ECO:0000313" key="1">
    <source>
        <dbReference type="EMBL" id="CAK1257385.1"/>
    </source>
</evidence>
<name>A0AAD2GP90_9CAUD</name>
<evidence type="ECO:0000313" key="2">
    <source>
        <dbReference type="Proteomes" id="UP001296049"/>
    </source>
</evidence>
<dbReference type="Proteomes" id="UP001296049">
    <property type="component" value="Chromosome"/>
</dbReference>
<organism evidence="1 2">
    <name type="scientific">Klebsiella phage vB_Kpn_K24PH164C1</name>
    <dbReference type="NCBI Taxonomy" id="3071676"/>
    <lineage>
        <taxon>Viruses</taxon>
        <taxon>Duplodnaviria</taxon>
        <taxon>Heunggongvirae</taxon>
        <taxon>Uroviricota</taxon>
        <taxon>Caudoviricetes</taxon>
        <taxon>Autographivirales</taxon>
        <taxon>Autoscriptoviridae</taxon>
        <taxon>Slopekvirinae</taxon>
        <taxon>Drulisvirus</taxon>
        <taxon>Drulisvirus K24PH164C1</taxon>
    </lineage>
</organism>
<reference evidence="1 2" key="1">
    <citation type="submission" date="2023-10" db="EMBL/GenBank/DDBJ databases">
        <authorList>
            <person name="Robby Concha-Eloko"/>
            <person name="Pilar Barberan- Martinez"/>
            <person name="Rafael Sanjuan"/>
            <person name="Pilar Domingo-Calap"/>
        </authorList>
    </citation>
    <scope>NUCLEOTIDE SEQUENCE [LARGE SCALE GENOMIC DNA]</scope>
</reference>
<accession>A0AAD2GP90</accession>